<feature type="region of interest" description="Disordered" evidence="13">
    <location>
        <begin position="360"/>
        <end position="385"/>
    </location>
</feature>
<evidence type="ECO:0000256" key="5">
    <source>
        <dbReference type="ARBA" id="ARBA00022491"/>
    </source>
</evidence>
<organism evidence="15 16">
    <name type="scientific">Desmophyllum pertusum</name>
    <dbReference type="NCBI Taxonomy" id="174260"/>
    <lineage>
        <taxon>Eukaryota</taxon>
        <taxon>Metazoa</taxon>
        <taxon>Cnidaria</taxon>
        <taxon>Anthozoa</taxon>
        <taxon>Hexacorallia</taxon>
        <taxon>Scleractinia</taxon>
        <taxon>Caryophylliina</taxon>
        <taxon>Caryophylliidae</taxon>
        <taxon>Desmophyllum</taxon>
    </lineage>
</organism>
<name>A0A9X0CS18_9CNID</name>
<keyword evidence="4" id="KW-0158">Chromosome</keyword>
<dbReference type="EC" id="2.1.1.362" evidence="3"/>
<keyword evidence="8" id="KW-0949">S-adenosyl-L-methionine</keyword>
<evidence type="ECO:0000313" key="15">
    <source>
        <dbReference type="EMBL" id="KAJ7373560.1"/>
    </source>
</evidence>
<dbReference type="InterPro" id="IPR041938">
    <property type="entry name" value="Hist-Lys_N-MTase_N"/>
</dbReference>
<dbReference type="GO" id="GO:0005634">
    <property type="term" value="C:nucleus"/>
    <property type="evidence" value="ECO:0007669"/>
    <property type="project" value="UniProtKB-SubCell"/>
</dbReference>
<feature type="region of interest" description="Disordered" evidence="13">
    <location>
        <begin position="1"/>
        <end position="20"/>
    </location>
</feature>
<dbReference type="PANTHER" id="PTHR12977">
    <property type="entry name" value="SUPPRESSOR OF VARIEGATION 4-20-RELATED"/>
    <property type="match status" value="1"/>
</dbReference>
<dbReference type="EMBL" id="MU826830">
    <property type="protein sequence ID" value="KAJ7373560.1"/>
    <property type="molecule type" value="Genomic_DNA"/>
</dbReference>
<evidence type="ECO:0000259" key="14">
    <source>
        <dbReference type="PROSITE" id="PS50280"/>
    </source>
</evidence>
<evidence type="ECO:0000256" key="1">
    <source>
        <dbReference type="ARBA" id="ARBA00004123"/>
    </source>
</evidence>
<dbReference type="Pfam" id="PF00856">
    <property type="entry name" value="SET"/>
    <property type="match status" value="1"/>
</dbReference>
<keyword evidence="16" id="KW-1185">Reference proteome</keyword>
<dbReference type="PROSITE" id="PS50280">
    <property type="entry name" value="SET"/>
    <property type="match status" value="1"/>
</dbReference>
<feature type="compositionally biased region" description="Basic residues" evidence="13">
    <location>
        <begin position="360"/>
        <end position="381"/>
    </location>
</feature>
<keyword evidence="9" id="KW-0156">Chromatin regulator</keyword>
<dbReference type="InterPro" id="IPR025790">
    <property type="entry name" value="Suv4-20_animal"/>
</dbReference>
<evidence type="ECO:0000256" key="12">
    <source>
        <dbReference type="ARBA" id="ARBA00023242"/>
    </source>
</evidence>
<dbReference type="OrthoDB" id="6627536at2759"/>
<evidence type="ECO:0000313" key="16">
    <source>
        <dbReference type="Proteomes" id="UP001163046"/>
    </source>
</evidence>
<keyword evidence="6" id="KW-0489">Methyltransferase</keyword>
<evidence type="ECO:0000256" key="7">
    <source>
        <dbReference type="ARBA" id="ARBA00022679"/>
    </source>
</evidence>
<keyword evidence="5" id="KW-0678">Repressor</keyword>
<feature type="domain" description="SET" evidence="14">
    <location>
        <begin position="117"/>
        <end position="229"/>
    </location>
</feature>
<evidence type="ECO:0000256" key="4">
    <source>
        <dbReference type="ARBA" id="ARBA00022454"/>
    </source>
</evidence>
<dbReference type="AlphaFoldDB" id="A0A9X0CS18"/>
<proteinExistence type="predicted"/>
<evidence type="ECO:0000256" key="13">
    <source>
        <dbReference type="SAM" id="MobiDB-lite"/>
    </source>
</evidence>
<dbReference type="Gene3D" id="1.10.10.1700">
    <property type="entry name" value="Histone-lysine N-methyltransferase"/>
    <property type="match status" value="1"/>
</dbReference>
<accession>A0A9X0CS18</accession>
<evidence type="ECO:0000256" key="10">
    <source>
        <dbReference type="ARBA" id="ARBA00023015"/>
    </source>
</evidence>
<dbReference type="SUPFAM" id="SSF82199">
    <property type="entry name" value="SET domain"/>
    <property type="match status" value="1"/>
</dbReference>
<gene>
    <name evidence="15" type="ORF">OS493_011163</name>
</gene>
<dbReference type="PROSITE" id="PS51570">
    <property type="entry name" value="SAM_MT43_SUVAR420_2"/>
    <property type="match status" value="1"/>
</dbReference>
<dbReference type="InterPro" id="IPR039977">
    <property type="entry name" value="Suv4-20/Set9"/>
</dbReference>
<dbReference type="GO" id="GO:0032259">
    <property type="term" value="P:methylation"/>
    <property type="evidence" value="ECO:0007669"/>
    <property type="project" value="UniProtKB-KW"/>
</dbReference>
<dbReference type="Gene3D" id="2.170.270.10">
    <property type="entry name" value="SET domain"/>
    <property type="match status" value="1"/>
</dbReference>
<reference evidence="15" key="1">
    <citation type="submission" date="2023-01" db="EMBL/GenBank/DDBJ databases">
        <title>Genome assembly of the deep-sea coral Lophelia pertusa.</title>
        <authorList>
            <person name="Herrera S."/>
            <person name="Cordes E."/>
        </authorList>
    </citation>
    <scope>NUCLEOTIDE SEQUENCE</scope>
    <source>
        <strain evidence="15">USNM1676648</strain>
        <tissue evidence="15">Polyp</tissue>
    </source>
</reference>
<evidence type="ECO:0000256" key="2">
    <source>
        <dbReference type="ARBA" id="ARBA00004286"/>
    </source>
</evidence>
<comment type="caution">
    <text evidence="15">The sequence shown here is derived from an EMBL/GenBank/DDBJ whole genome shotgun (WGS) entry which is preliminary data.</text>
</comment>
<keyword evidence="12" id="KW-0539">Nucleus</keyword>
<dbReference type="SMART" id="SM00317">
    <property type="entry name" value="SET"/>
    <property type="match status" value="1"/>
</dbReference>
<evidence type="ECO:0000256" key="9">
    <source>
        <dbReference type="ARBA" id="ARBA00022853"/>
    </source>
</evidence>
<dbReference type="GO" id="GO:0140941">
    <property type="term" value="F:histone H4K20me methyltransferase activity"/>
    <property type="evidence" value="ECO:0007669"/>
    <property type="project" value="UniProtKB-EC"/>
</dbReference>
<evidence type="ECO:0000256" key="3">
    <source>
        <dbReference type="ARBA" id="ARBA00012188"/>
    </source>
</evidence>
<keyword evidence="7" id="KW-0808">Transferase</keyword>
<dbReference type="FunFam" id="2.170.270.10:FF:000006">
    <property type="entry name" value="Histone-lysine N-methyltransferase"/>
    <property type="match status" value="1"/>
</dbReference>
<evidence type="ECO:0000256" key="11">
    <source>
        <dbReference type="ARBA" id="ARBA00023163"/>
    </source>
</evidence>
<comment type="subcellular location">
    <subcellularLocation>
        <location evidence="2">Chromosome</location>
    </subcellularLocation>
    <subcellularLocation>
        <location evidence="1">Nucleus</location>
    </subcellularLocation>
</comment>
<dbReference type="InterPro" id="IPR001214">
    <property type="entry name" value="SET_dom"/>
</dbReference>
<dbReference type="PANTHER" id="PTHR12977:SF4">
    <property type="entry name" value="HISTONE-LYSINE N-METHYLTRANSFERASE KMT5B"/>
    <property type="match status" value="1"/>
</dbReference>
<evidence type="ECO:0000256" key="8">
    <source>
        <dbReference type="ARBA" id="ARBA00022691"/>
    </source>
</evidence>
<evidence type="ECO:0000256" key="6">
    <source>
        <dbReference type="ARBA" id="ARBA00022603"/>
    </source>
</evidence>
<dbReference type="Proteomes" id="UP001163046">
    <property type="component" value="Unassembled WGS sequence"/>
</dbReference>
<dbReference type="GO" id="GO:0005694">
    <property type="term" value="C:chromosome"/>
    <property type="evidence" value="ECO:0007669"/>
    <property type="project" value="UniProtKB-SubCell"/>
</dbReference>
<keyword evidence="10" id="KW-0805">Transcription regulation</keyword>
<keyword evidence="11" id="KW-0804">Transcription</keyword>
<protein>
    <recommendedName>
        <fullName evidence="3">[histone H4]-N-methyl-L-lysine(20) N-methyltransferase</fullName>
        <ecNumber evidence="3">2.1.1.362</ecNumber>
    </recommendedName>
</protein>
<feature type="compositionally biased region" description="Polar residues" evidence="13">
    <location>
        <begin position="1"/>
        <end position="17"/>
    </location>
</feature>
<sequence length="473" mass="53545">MVMNNESQKQGTPTQARQLAESDDIASSLVLDTMLAFTTHKMAARFRPLKVDHEIVRKALDRYRTDGDIEQAYNEIVFNAGDWERCYFITKSKSQIAAFKEHVFRYIGVFNPNSGYKVVSCNRYSGEECGAKVVATCEWSKGDKLPFLCGCIAEMNEEEERKLLRAGENDFSIMFSCRKNLSQLWLGPAAYINHDCRPNCKFVSIGRDTACVKVLRDLEPGEEITCYYGEDFLVMTTATVNVRGVGAFKSKVKAVDKKQKYSLRETDKRLKRLARRMTDSFIDVDNVPSPKVLLDSEDVGTAKEFHEEIDCLISVDLQTVKDDAVDASTTIPTHRFYSKSNRPKPRANVTIGLAKLNAAKRKRKKKGPKLCMPTKRKRRRHTPPDSICEFIPPARHASVDSGVDMTDNVDSDLFTYGHRYKGVVDRVDYLPSRTLGKSRDTYVLSGRRMSIDTDINSLPFYKSAASYKCPCCP</sequence>
<dbReference type="FunFam" id="1.10.10.1700:FF:000001">
    <property type="entry name" value="Histone-lysine N-methyltransferase"/>
    <property type="match status" value="1"/>
</dbReference>
<dbReference type="InterPro" id="IPR046341">
    <property type="entry name" value="SET_dom_sf"/>
</dbReference>